<evidence type="ECO:0000313" key="3">
    <source>
        <dbReference type="Proteomes" id="UP000245790"/>
    </source>
</evidence>
<accession>A0A316FKY7</accession>
<dbReference type="Pfam" id="PF02350">
    <property type="entry name" value="Epimerase_2"/>
    <property type="match status" value="1"/>
</dbReference>
<dbReference type="InterPro" id="IPR003331">
    <property type="entry name" value="UDP_GlcNAc_Epimerase_2_dom"/>
</dbReference>
<organism evidence="2 3">
    <name type="scientific">Pleionea mediterranea</name>
    <dbReference type="NCBI Taxonomy" id="523701"/>
    <lineage>
        <taxon>Bacteria</taxon>
        <taxon>Pseudomonadati</taxon>
        <taxon>Pseudomonadota</taxon>
        <taxon>Gammaproteobacteria</taxon>
        <taxon>Oceanospirillales</taxon>
        <taxon>Pleioneaceae</taxon>
        <taxon>Pleionea</taxon>
    </lineage>
</organism>
<proteinExistence type="predicted"/>
<protein>
    <submittedName>
        <fullName evidence="2">UDP-N-acetylglucosamine 2-epimerase (Non-hydrolysing)</fullName>
    </submittedName>
</protein>
<dbReference type="Gene3D" id="3.40.50.2000">
    <property type="entry name" value="Glycogen Phosphorylase B"/>
    <property type="match status" value="2"/>
</dbReference>
<evidence type="ECO:0000313" key="2">
    <source>
        <dbReference type="EMBL" id="PWK49169.1"/>
    </source>
</evidence>
<dbReference type="InterPro" id="IPR029767">
    <property type="entry name" value="WecB-like"/>
</dbReference>
<dbReference type="NCBIfam" id="TIGR03568">
    <property type="entry name" value="NeuC_NnaA"/>
    <property type="match status" value="1"/>
</dbReference>
<sequence length="443" mass="48685">MTVSDLTTLAMVTSTRADWGLLKPLAKQLTSIEAIDFHLIVSGTHLLPSFGQTVSEIISDGFTDIHKVKFDMNGQKTTDTIASTSEALLKYSECFVSLKPDAIILLGDRFEIFAAAVSALMLKIPIVHIHGGELTEGALDDALRHCITKMSSLHFVSTSTYQQRVIQMGQPPETVYLSGALGLENISQDACFDLSDDFEKYSITKNDELIMMTYQPEFYGEISDCSVLENLLEACLSKTSAKILISYPNADSGRDSIVSVINNWQHQYPGRIIAEHSFGRKRYLSLAKRCLFVIGNSSSGLIEIPSLHVPTINVGGRQKGRVCAKSVINVTTSYEAISKAIEQALNKTFRESVKSVENPYSLYTSPSEFIASTLSNYDYSRINHRFFDLPDNSLTKAELPTSTLKNNNNKTVETNNIETSVVASTNKVQADSEDKGSNGKVSG</sequence>
<gene>
    <name evidence="2" type="ORF">C8D97_10878</name>
</gene>
<dbReference type="RefSeq" id="WP_109763970.1">
    <property type="nucleotide sequence ID" value="NZ_QGGU01000008.1"/>
</dbReference>
<dbReference type="SUPFAM" id="SSF53756">
    <property type="entry name" value="UDP-Glycosyltransferase/glycogen phosphorylase"/>
    <property type="match status" value="1"/>
</dbReference>
<dbReference type="Proteomes" id="UP000245790">
    <property type="component" value="Unassembled WGS sequence"/>
</dbReference>
<dbReference type="GO" id="GO:0006047">
    <property type="term" value="P:UDP-N-acetylglucosamine metabolic process"/>
    <property type="evidence" value="ECO:0007669"/>
    <property type="project" value="InterPro"/>
</dbReference>
<comment type="caution">
    <text evidence="2">The sequence shown here is derived from an EMBL/GenBank/DDBJ whole genome shotgun (WGS) entry which is preliminary data.</text>
</comment>
<dbReference type="AlphaFoldDB" id="A0A316FKY7"/>
<feature type="domain" description="UDP-N-acetylglucosamine 2-epimerase" evidence="1">
    <location>
        <begin position="29"/>
        <end position="361"/>
    </location>
</feature>
<evidence type="ECO:0000259" key="1">
    <source>
        <dbReference type="Pfam" id="PF02350"/>
    </source>
</evidence>
<keyword evidence="3" id="KW-1185">Reference proteome</keyword>
<dbReference type="PANTHER" id="PTHR43174:SF3">
    <property type="entry name" value="UDP-N-ACETYLGLUCOSAMINE 2-EPIMERASE"/>
    <property type="match status" value="1"/>
</dbReference>
<dbReference type="InterPro" id="IPR020004">
    <property type="entry name" value="UDP-GlcNAc_Epase"/>
</dbReference>
<name>A0A316FKY7_9GAMM</name>
<reference evidence="2 3" key="1">
    <citation type="submission" date="2018-05" db="EMBL/GenBank/DDBJ databases">
        <title>Genomic Encyclopedia of Type Strains, Phase IV (KMG-IV): sequencing the most valuable type-strain genomes for metagenomic binning, comparative biology and taxonomic classification.</title>
        <authorList>
            <person name="Goeker M."/>
        </authorList>
    </citation>
    <scope>NUCLEOTIDE SEQUENCE [LARGE SCALE GENOMIC DNA]</scope>
    <source>
        <strain evidence="2 3">DSM 25350</strain>
    </source>
</reference>
<dbReference type="PANTHER" id="PTHR43174">
    <property type="entry name" value="UDP-N-ACETYLGLUCOSAMINE 2-EPIMERASE"/>
    <property type="match status" value="1"/>
</dbReference>
<dbReference type="GO" id="GO:0004553">
    <property type="term" value="F:hydrolase activity, hydrolyzing O-glycosyl compounds"/>
    <property type="evidence" value="ECO:0007669"/>
    <property type="project" value="InterPro"/>
</dbReference>
<dbReference type="EMBL" id="QGGU01000008">
    <property type="protein sequence ID" value="PWK49169.1"/>
    <property type="molecule type" value="Genomic_DNA"/>
</dbReference>
<dbReference type="OrthoDB" id="9803238at2"/>